<dbReference type="AlphaFoldDB" id="A0A7S1BSR1"/>
<name>A0A7S1BSR1_9STRA</name>
<feature type="region of interest" description="Disordered" evidence="1">
    <location>
        <begin position="1"/>
        <end position="27"/>
    </location>
</feature>
<feature type="compositionally biased region" description="Gly residues" evidence="1">
    <location>
        <begin position="314"/>
        <end position="323"/>
    </location>
</feature>
<gene>
    <name evidence="2" type="ORF">CHYS00102_LOCUS24103</name>
</gene>
<dbReference type="EMBL" id="HBFR01033069">
    <property type="protein sequence ID" value="CAD8896889.1"/>
    <property type="molecule type" value="Transcribed_RNA"/>
</dbReference>
<evidence type="ECO:0000313" key="2">
    <source>
        <dbReference type="EMBL" id="CAD8896889.1"/>
    </source>
</evidence>
<proteinExistence type="predicted"/>
<reference evidence="2" key="1">
    <citation type="submission" date="2021-01" db="EMBL/GenBank/DDBJ databases">
        <authorList>
            <person name="Corre E."/>
            <person name="Pelletier E."/>
            <person name="Niang G."/>
            <person name="Scheremetjew M."/>
            <person name="Finn R."/>
            <person name="Kale V."/>
            <person name="Holt S."/>
            <person name="Cochrane G."/>
            <person name="Meng A."/>
            <person name="Brown T."/>
            <person name="Cohen L."/>
        </authorList>
    </citation>
    <scope>NUCLEOTIDE SEQUENCE</scope>
    <source>
        <strain evidence="2">308</strain>
    </source>
</reference>
<protein>
    <submittedName>
        <fullName evidence="2">Uncharacterized protein</fullName>
    </submittedName>
</protein>
<evidence type="ECO:0000256" key="1">
    <source>
        <dbReference type="SAM" id="MobiDB-lite"/>
    </source>
</evidence>
<organism evidence="2">
    <name type="scientific">Corethron hystrix</name>
    <dbReference type="NCBI Taxonomy" id="216773"/>
    <lineage>
        <taxon>Eukaryota</taxon>
        <taxon>Sar</taxon>
        <taxon>Stramenopiles</taxon>
        <taxon>Ochrophyta</taxon>
        <taxon>Bacillariophyta</taxon>
        <taxon>Coscinodiscophyceae</taxon>
        <taxon>Corethrophycidae</taxon>
        <taxon>Corethrales</taxon>
        <taxon>Corethraceae</taxon>
        <taxon>Corethron</taxon>
    </lineage>
</organism>
<feature type="compositionally biased region" description="Basic and acidic residues" evidence="1">
    <location>
        <begin position="1"/>
        <end position="25"/>
    </location>
</feature>
<feature type="region of interest" description="Disordered" evidence="1">
    <location>
        <begin position="311"/>
        <end position="333"/>
    </location>
</feature>
<accession>A0A7S1BSR1</accession>
<sequence length="491" mass="53074">MSSPDPHRPEDFHDSFRRDEPGHLENEDDASVLSLALAEEFLVADDVGHSAAAAMLRGPPATRHFGGNRGGFFLNRYDRETRRRVLEYPRPIAICGTEKTVIYNIKKMPRGKVYQMGASGALSSDPGFEREYLCCFHVQKKTLLLYEVDEDDSLAIELEQPMKSKLNFWTVLPPQAHNNTLVIMLITPLGGFHWMPLALEPRPRRVWLRGQELQGKRILAYEEGGSNGYQERSPPRSTVALLLTPSSPSAPPSGTPCVDAWCIRLNRESTAVSVGTGVMGAALFRATESGADGSGFCPLLCTVGTDRSRTTFPIGGGMPGGGRGSDRNERETDEGGLVLQVSSLIDASAVAEAEGSSVVSAMSVVRGAVIARVTLDTILGFGNGTSYAGPELALGHAPEVLVLCRDNFIVVVFRSFGLILAYAYHDGTNTLDDDSLSLFGKKEVCGYVVDGVIYSCSGVEGEVEMNFLVYDESCAKPGGKIVTMVLSREGI</sequence>